<organism evidence="2 3">
    <name type="scientific">Herbaspirillum lusitanum</name>
    <dbReference type="NCBI Taxonomy" id="213312"/>
    <lineage>
        <taxon>Bacteria</taxon>
        <taxon>Pseudomonadati</taxon>
        <taxon>Pseudomonadota</taxon>
        <taxon>Betaproteobacteria</taxon>
        <taxon>Burkholderiales</taxon>
        <taxon>Oxalobacteraceae</taxon>
        <taxon>Herbaspirillum</taxon>
    </lineage>
</organism>
<reference evidence="2 3" key="1">
    <citation type="journal article" date="2024" name="Chem. Sci.">
        <title>Discovery of megapolipeptins by genome mining of a Burkholderiales bacteria collection.</title>
        <authorList>
            <person name="Paulo B.S."/>
            <person name="Recchia M.J.J."/>
            <person name="Lee S."/>
            <person name="Fergusson C.H."/>
            <person name="Romanowski S.B."/>
            <person name="Hernandez A."/>
            <person name="Krull N."/>
            <person name="Liu D.Y."/>
            <person name="Cavanagh H."/>
            <person name="Bos A."/>
            <person name="Gray C.A."/>
            <person name="Murphy B.T."/>
            <person name="Linington R.G."/>
            <person name="Eustaquio A.S."/>
        </authorList>
    </citation>
    <scope>NUCLEOTIDE SEQUENCE [LARGE SCALE GENOMIC DNA]</scope>
    <source>
        <strain evidence="2 3">RL21-008-BIB-A</strain>
    </source>
</reference>
<protein>
    <submittedName>
        <fullName evidence="2">VOC family protein</fullName>
    </submittedName>
</protein>
<gene>
    <name evidence="2" type="ORF">PQR62_13830</name>
</gene>
<dbReference type="PANTHER" id="PTHR40265:SF1">
    <property type="entry name" value="GLYOXALASE-LIKE DOMAIN-CONTAINING PROTEIN"/>
    <property type="match status" value="1"/>
</dbReference>
<proteinExistence type="predicted"/>
<dbReference type="Proteomes" id="UP001629246">
    <property type="component" value="Unassembled WGS sequence"/>
</dbReference>
<comment type="caution">
    <text evidence="2">The sequence shown here is derived from an EMBL/GenBank/DDBJ whole genome shotgun (WGS) entry which is preliminary data.</text>
</comment>
<dbReference type="RefSeq" id="WP_408158525.1">
    <property type="nucleotide sequence ID" value="NZ_JAQQFM010000005.1"/>
</dbReference>
<dbReference type="PANTHER" id="PTHR40265">
    <property type="entry name" value="BLL2707 PROTEIN"/>
    <property type="match status" value="1"/>
</dbReference>
<dbReference type="SUPFAM" id="SSF54593">
    <property type="entry name" value="Glyoxalase/Bleomycin resistance protein/Dihydroxybiphenyl dioxygenase"/>
    <property type="match status" value="1"/>
</dbReference>
<evidence type="ECO:0000259" key="1">
    <source>
        <dbReference type="Pfam" id="PF13468"/>
    </source>
</evidence>
<accession>A0ABW9AD58</accession>
<dbReference type="InterPro" id="IPR029068">
    <property type="entry name" value="Glyas_Bleomycin-R_OHBP_Dase"/>
</dbReference>
<dbReference type="EMBL" id="JAQQFM010000005">
    <property type="protein sequence ID" value="MFL9925352.1"/>
    <property type="molecule type" value="Genomic_DNA"/>
</dbReference>
<dbReference type="Gene3D" id="3.10.180.10">
    <property type="entry name" value="2,3-Dihydroxybiphenyl 1,2-Dioxygenase, domain 1"/>
    <property type="match status" value="1"/>
</dbReference>
<name>A0ABW9AD58_9BURK</name>
<dbReference type="Pfam" id="PF13468">
    <property type="entry name" value="Glyoxalase_3"/>
    <property type="match status" value="1"/>
</dbReference>
<feature type="domain" description="Glyoxalase-like" evidence="1">
    <location>
        <begin position="5"/>
        <end position="183"/>
    </location>
</feature>
<dbReference type="InterPro" id="IPR025870">
    <property type="entry name" value="Glyoxalase-like_dom"/>
</dbReference>
<evidence type="ECO:0000313" key="2">
    <source>
        <dbReference type="EMBL" id="MFL9925352.1"/>
    </source>
</evidence>
<sequence length="279" mass="30728">MSERIDHVVIHVEQEIDQAAAQYARLGFALTPRGHHSKGTSNHLAIFGDDYLELLGVEPHNADKPGVKWEHPRGLVGLVFKTRDADQTWASLSERDIALEGNGPSALQRPVEIKGKLLGEARFRTFRIAADRVPNGRVFFCEHGTPELVWRQEWQTHPNGATGLAEYVYVSPDPEKAGKLLSQAFGADALSQHQHGLRFKAGPTDIWYLTPQGVAEHYGIDVKLIPQGIERAFGLTVKVDSLDRALKVLTENGVTNVKDGCDRIVVPPESAHGLILAFA</sequence>
<keyword evidence="3" id="KW-1185">Reference proteome</keyword>
<evidence type="ECO:0000313" key="3">
    <source>
        <dbReference type="Proteomes" id="UP001629246"/>
    </source>
</evidence>